<gene>
    <name evidence="19" type="ORF">KUCA_T00003633001</name>
</gene>
<dbReference type="FunFam" id="3.30.70.580:FF:000002">
    <property type="entry name" value="tRNA pseudouridine synthase"/>
    <property type="match status" value="1"/>
</dbReference>
<reference evidence="19" key="2">
    <citation type="submission" date="2014-02" db="EMBL/GenBank/DDBJ databases">
        <title>Complete DNA sequence of /Kuraishia capsulata/ illustrates novel genomic features among budding yeasts (/Saccharomycotina/).</title>
        <authorList>
            <person name="Morales L."/>
            <person name="Noel B."/>
            <person name="Porcel B."/>
            <person name="Marcet-Houben M."/>
            <person name="Hullo M-F."/>
            <person name="Sacerdot C."/>
            <person name="Tekaia F."/>
            <person name="Leh-Louis V."/>
            <person name="Despons L."/>
            <person name="Khanna V."/>
            <person name="Aury J-M."/>
            <person name="Barbe V."/>
            <person name="Couloux A."/>
            <person name="Labadie K."/>
            <person name="Pelletier E."/>
            <person name="Souciet J-L."/>
            <person name="Boekhout T."/>
            <person name="Gabaldon T."/>
            <person name="Wincker P."/>
            <person name="Dujon B."/>
        </authorList>
    </citation>
    <scope>NUCLEOTIDE SEQUENCE</scope>
    <source>
        <strain evidence="19">CBS 1993</strain>
    </source>
</reference>
<dbReference type="FunFam" id="3.30.70.660:FF:000002">
    <property type="entry name" value="tRNA pseudouridine synthase"/>
    <property type="match status" value="1"/>
</dbReference>
<evidence type="ECO:0000313" key="19">
    <source>
        <dbReference type="EMBL" id="CDK27654.1"/>
    </source>
</evidence>
<protein>
    <recommendedName>
        <fullName evidence="12">tRNA pseudouridine synthase 1</fullName>
    </recommendedName>
    <alternativeName>
        <fullName evidence="13">tRNA pseudouridylate synthase 1</fullName>
    </alternativeName>
    <alternativeName>
        <fullName evidence="14">tRNA-uridine isomerase 1</fullName>
    </alternativeName>
</protein>
<keyword evidence="8" id="KW-0413">Isomerase</keyword>
<feature type="region of interest" description="Disordered" evidence="17">
    <location>
        <begin position="25"/>
        <end position="54"/>
    </location>
</feature>
<feature type="binding site" evidence="16">
    <location>
        <position position="205"/>
    </location>
    <ligand>
        <name>substrate</name>
    </ligand>
</feature>
<organism evidence="19 20">
    <name type="scientific">Kuraishia capsulata CBS 1993</name>
    <dbReference type="NCBI Taxonomy" id="1382522"/>
    <lineage>
        <taxon>Eukaryota</taxon>
        <taxon>Fungi</taxon>
        <taxon>Dikarya</taxon>
        <taxon>Ascomycota</taxon>
        <taxon>Saccharomycotina</taxon>
        <taxon>Pichiomycetes</taxon>
        <taxon>Pichiales</taxon>
        <taxon>Pichiaceae</taxon>
        <taxon>Kuraishia</taxon>
    </lineage>
</organism>
<evidence type="ECO:0000256" key="6">
    <source>
        <dbReference type="ARBA" id="ARBA00022664"/>
    </source>
</evidence>
<evidence type="ECO:0000259" key="18">
    <source>
        <dbReference type="Pfam" id="PF01416"/>
    </source>
</evidence>
<evidence type="ECO:0000256" key="11">
    <source>
        <dbReference type="ARBA" id="ARBA00053072"/>
    </source>
</evidence>
<dbReference type="EMBL" id="HG793128">
    <property type="protein sequence ID" value="CDK27654.1"/>
    <property type="molecule type" value="Genomic_DNA"/>
</dbReference>
<sequence>MDSEIQVKDIQLDQAVENETSVVVEAGVPLQDAGGSDPKDGQQKRGFSDGDGGYVKKQKRIREAWDEKAEARILDESGNPLYNDPRRPKKKVACLIGYCGTGYHGMQLNPGTKTIEYELFEAFVKTGAISRDNSNDLKKSSFMRAARTDKGVHAAGNVVSLKMIVEDDNLLEKLNAELPDQIRVWGIERVNKSFDCRKMCSSRVYEYLMPSFCLLPPKPTSPLGKHLAETLNANPDSLREDKEGVEWWEEYNRVLGERGISAEDVEKVLEATINSELATDETDALGKQIRRIGTELRRNYRCTPERLAVFRDALKLYEGSHNFHNFTLGKHFKDPSGTRFMKDLTVSEPFVIEGTEWVSIKIHGQSFMLHQIRKMVGLAALVARTGASLDRITDSFTNIKLNIPKAPALGLLLEQPVYEAINTRLEKFGYKHVDFAPYETEMLEFKKSFIYDKIYAEEIKENVFYGFFSFIDGFVGNDGFKGIKMFDFLTGNFSKVNNGEKEVKEAKKKTQPAETVAATEEATKVTETEPLEAKPATE</sequence>
<dbReference type="RefSeq" id="XP_022459647.1">
    <property type="nucleotide sequence ID" value="XM_022602067.1"/>
</dbReference>
<dbReference type="Pfam" id="PF01416">
    <property type="entry name" value="PseudoU_synth_1"/>
    <property type="match status" value="1"/>
</dbReference>
<dbReference type="HOGENOM" id="CLU_021971_0_1_1"/>
<evidence type="ECO:0000256" key="13">
    <source>
        <dbReference type="ARBA" id="ARBA00079072"/>
    </source>
</evidence>
<dbReference type="GO" id="GO:0006397">
    <property type="term" value="P:mRNA processing"/>
    <property type="evidence" value="ECO:0007669"/>
    <property type="project" value="UniProtKB-KW"/>
</dbReference>
<evidence type="ECO:0000256" key="14">
    <source>
        <dbReference type="ARBA" id="ARBA00080858"/>
    </source>
</evidence>
<evidence type="ECO:0000256" key="10">
    <source>
        <dbReference type="ARBA" id="ARBA00036943"/>
    </source>
</evidence>
<evidence type="ECO:0000256" key="16">
    <source>
        <dbReference type="PIRSR" id="PIRSR641708-2"/>
    </source>
</evidence>
<dbReference type="AlphaFoldDB" id="W6MM72"/>
<accession>W6MM72</accession>
<evidence type="ECO:0000256" key="4">
    <source>
        <dbReference type="ARBA" id="ARBA00004123"/>
    </source>
</evidence>
<keyword evidence="7" id="KW-0819">tRNA processing</keyword>
<dbReference type="PANTHER" id="PTHR11142:SF4">
    <property type="entry name" value="PSEUDOURIDYLATE SYNTHASE 1 HOMOLOG"/>
    <property type="match status" value="1"/>
</dbReference>
<keyword evidence="20" id="KW-1185">Reference proteome</keyword>
<dbReference type="GO" id="GO:1990481">
    <property type="term" value="P:mRNA pseudouridine synthesis"/>
    <property type="evidence" value="ECO:0007669"/>
    <property type="project" value="EnsemblFungi"/>
</dbReference>
<dbReference type="Proteomes" id="UP000019384">
    <property type="component" value="Unassembled WGS sequence"/>
</dbReference>
<feature type="region of interest" description="Disordered" evidence="17">
    <location>
        <begin position="503"/>
        <end position="538"/>
    </location>
</feature>
<dbReference type="STRING" id="1382522.W6MM72"/>
<dbReference type="NCBIfam" id="TIGR00071">
    <property type="entry name" value="hisT_truA"/>
    <property type="match status" value="1"/>
</dbReference>
<dbReference type="GO" id="GO:0005634">
    <property type="term" value="C:nucleus"/>
    <property type="evidence" value="ECO:0007669"/>
    <property type="project" value="UniProtKB-SubCell"/>
</dbReference>
<dbReference type="CDD" id="cd02568">
    <property type="entry name" value="PseudoU_synth_PUS1_PUS2"/>
    <property type="match status" value="1"/>
</dbReference>
<dbReference type="InterPro" id="IPR020095">
    <property type="entry name" value="PsdUridine_synth_TruA_C"/>
</dbReference>
<evidence type="ECO:0000256" key="1">
    <source>
        <dbReference type="ARBA" id="ARBA00001166"/>
    </source>
</evidence>
<dbReference type="InterPro" id="IPR041708">
    <property type="entry name" value="PUS1/PUS2-like"/>
</dbReference>
<evidence type="ECO:0000256" key="3">
    <source>
        <dbReference type="ARBA" id="ARBA00001947"/>
    </source>
</evidence>
<dbReference type="SUPFAM" id="SSF55120">
    <property type="entry name" value="Pseudouridine synthase"/>
    <property type="match status" value="1"/>
</dbReference>
<comment type="similarity">
    <text evidence="5">Belongs to the tRNA pseudouridine synthase TruA family.</text>
</comment>
<feature type="domain" description="Pseudouridine synthase I TruA alpha/beta" evidence="18">
    <location>
        <begin position="313"/>
        <end position="418"/>
    </location>
</feature>
<dbReference type="GO" id="GO:0003723">
    <property type="term" value="F:RNA binding"/>
    <property type="evidence" value="ECO:0007669"/>
    <property type="project" value="InterPro"/>
</dbReference>
<feature type="compositionally biased region" description="Basic and acidic residues" evidence="17">
    <location>
        <begin position="37"/>
        <end position="48"/>
    </location>
</feature>
<evidence type="ECO:0000256" key="9">
    <source>
        <dbReference type="ARBA" id="ARBA00023242"/>
    </source>
</evidence>
<feature type="compositionally biased region" description="Basic and acidic residues" evidence="17">
    <location>
        <begin position="521"/>
        <end position="538"/>
    </location>
</feature>
<dbReference type="OrthoDB" id="10256309at2759"/>
<dbReference type="Gene3D" id="3.30.70.580">
    <property type="entry name" value="Pseudouridine synthase I, catalytic domain, N-terminal subdomain"/>
    <property type="match status" value="1"/>
</dbReference>
<dbReference type="GeneID" id="34521035"/>
<keyword evidence="6" id="KW-0507">mRNA processing</keyword>
<evidence type="ECO:0000256" key="7">
    <source>
        <dbReference type="ARBA" id="ARBA00022694"/>
    </source>
</evidence>
<name>W6MM72_9ASCO</name>
<proteinExistence type="inferred from homology"/>
<comment type="catalytic activity">
    <reaction evidence="1">
        <text>a uridine in mRNA = a pseudouridine in mRNA</text>
        <dbReference type="Rhea" id="RHEA:56644"/>
        <dbReference type="Rhea" id="RHEA-COMP:14658"/>
        <dbReference type="Rhea" id="RHEA-COMP:14659"/>
        <dbReference type="ChEBI" id="CHEBI:65314"/>
        <dbReference type="ChEBI" id="CHEBI:65315"/>
    </reaction>
</comment>
<evidence type="ECO:0000256" key="15">
    <source>
        <dbReference type="PIRSR" id="PIRSR641708-1"/>
    </source>
</evidence>
<evidence type="ECO:0000256" key="5">
    <source>
        <dbReference type="ARBA" id="ARBA00009375"/>
    </source>
</evidence>
<dbReference type="PANTHER" id="PTHR11142">
    <property type="entry name" value="PSEUDOURIDYLATE SYNTHASE"/>
    <property type="match status" value="1"/>
</dbReference>
<comment type="cofactor">
    <cofactor evidence="3">
        <name>Zn(2+)</name>
        <dbReference type="ChEBI" id="CHEBI:29105"/>
    </cofactor>
</comment>
<comment type="catalytic activity">
    <reaction evidence="2">
        <text>uridine in snRNA = pseudouridine in snRNA</text>
        <dbReference type="Rhea" id="RHEA:51124"/>
        <dbReference type="Rhea" id="RHEA-COMP:12891"/>
        <dbReference type="Rhea" id="RHEA-COMP:12892"/>
        <dbReference type="ChEBI" id="CHEBI:65314"/>
        <dbReference type="ChEBI" id="CHEBI:65315"/>
    </reaction>
</comment>
<dbReference type="InterPro" id="IPR020094">
    <property type="entry name" value="TruA/RsuA/RluB/E/F_N"/>
</dbReference>
<evidence type="ECO:0000256" key="8">
    <source>
        <dbReference type="ARBA" id="ARBA00023235"/>
    </source>
</evidence>
<evidence type="ECO:0000256" key="12">
    <source>
        <dbReference type="ARBA" id="ARBA00073968"/>
    </source>
</evidence>
<comment type="subcellular location">
    <subcellularLocation>
        <location evidence="4">Nucleus</location>
    </subcellularLocation>
</comment>
<keyword evidence="9" id="KW-0539">Nucleus</keyword>
<evidence type="ECO:0000256" key="17">
    <source>
        <dbReference type="SAM" id="MobiDB-lite"/>
    </source>
</evidence>
<dbReference type="GO" id="GO:0031119">
    <property type="term" value="P:tRNA pseudouridine synthesis"/>
    <property type="evidence" value="ECO:0007669"/>
    <property type="project" value="EnsemblFungi"/>
</dbReference>
<dbReference type="InterPro" id="IPR001406">
    <property type="entry name" value="PsdUridine_synth_TruA"/>
</dbReference>
<feature type="active site" description="Nucleophile" evidence="15">
    <location>
        <position position="149"/>
    </location>
</feature>
<dbReference type="GO" id="GO:0009982">
    <property type="term" value="F:pseudouridine synthase activity"/>
    <property type="evidence" value="ECO:0007669"/>
    <property type="project" value="EnsemblFungi"/>
</dbReference>
<comment type="catalytic activity">
    <reaction evidence="10">
        <text>a uridine in tRNA = a pseudouridine in tRNA</text>
        <dbReference type="Rhea" id="RHEA:54572"/>
        <dbReference type="Rhea" id="RHEA-COMP:13339"/>
        <dbReference type="Rhea" id="RHEA-COMP:13934"/>
        <dbReference type="ChEBI" id="CHEBI:65314"/>
        <dbReference type="ChEBI" id="CHEBI:65315"/>
    </reaction>
</comment>
<dbReference type="InterPro" id="IPR020097">
    <property type="entry name" value="PsdUridine_synth_TruA_a/b_dom"/>
</dbReference>
<evidence type="ECO:0000256" key="2">
    <source>
        <dbReference type="ARBA" id="ARBA00001832"/>
    </source>
</evidence>
<comment type="function">
    <text evidence="11">Formation of pseudouridine at positions 27 and 28 in the anticodon stem and loop of transfer RNAs; at positions 34 and 36 of intron-containing precursor tRNA(Ile) and at position 35 in the intron-containing tRNA(Tyr). Catalyzes pseudouridylation at position 44 in U2 snRNA. Also catalyzes pseudouridylation of mRNAs.</text>
</comment>
<evidence type="ECO:0000313" key="20">
    <source>
        <dbReference type="Proteomes" id="UP000019384"/>
    </source>
</evidence>
<dbReference type="Gene3D" id="3.30.70.660">
    <property type="entry name" value="Pseudouridine synthase I, catalytic domain, C-terminal subdomain"/>
    <property type="match status" value="1"/>
</dbReference>
<dbReference type="GO" id="GO:0031120">
    <property type="term" value="P:snRNA pseudouridine synthesis"/>
    <property type="evidence" value="ECO:0007669"/>
    <property type="project" value="EnsemblFungi"/>
</dbReference>
<reference evidence="19" key="1">
    <citation type="submission" date="2013-12" db="EMBL/GenBank/DDBJ databases">
        <authorList>
            <person name="Genoscope - CEA"/>
        </authorList>
    </citation>
    <scope>NUCLEOTIDE SEQUENCE</scope>
    <source>
        <strain evidence="19">CBS 1993</strain>
    </source>
</reference>
<dbReference type="InterPro" id="IPR020103">
    <property type="entry name" value="PsdUridine_synth_cat_dom_sf"/>
</dbReference>